<dbReference type="Pfam" id="PF07494">
    <property type="entry name" value="Reg_prop"/>
    <property type="match status" value="2"/>
</dbReference>
<dbReference type="Proteomes" id="UP000282985">
    <property type="component" value="Unassembled WGS sequence"/>
</dbReference>
<keyword evidence="4" id="KW-0812">Transmembrane</keyword>
<reference evidence="6 7" key="1">
    <citation type="submission" date="2018-11" db="EMBL/GenBank/DDBJ databases">
        <title>Parancylomarina longa gen. nov., sp. nov., isolated from sediments of southern Okinawa.</title>
        <authorList>
            <person name="Fu T."/>
        </authorList>
    </citation>
    <scope>NUCLEOTIDE SEQUENCE [LARGE SCALE GENOMIC DNA]</scope>
    <source>
        <strain evidence="6 7">T3-2 S1-C</strain>
    </source>
</reference>
<dbReference type="AlphaFoldDB" id="A0A434AYF9"/>
<comment type="caution">
    <text evidence="6">The sequence shown here is derived from an EMBL/GenBank/DDBJ whole genome shotgun (WGS) entry which is preliminary data.</text>
</comment>
<dbReference type="Pfam" id="PF07495">
    <property type="entry name" value="Y_Y_Y"/>
    <property type="match status" value="1"/>
</dbReference>
<dbReference type="SUPFAM" id="SSF50998">
    <property type="entry name" value="Quinoprotein alcohol dehydrogenase-like"/>
    <property type="match status" value="1"/>
</dbReference>
<dbReference type="GO" id="GO:0003700">
    <property type="term" value="F:DNA-binding transcription factor activity"/>
    <property type="evidence" value="ECO:0007669"/>
    <property type="project" value="InterPro"/>
</dbReference>
<dbReference type="Gene3D" id="2.130.10.10">
    <property type="entry name" value="YVTN repeat-like/Quinoprotein amine dehydrogenase"/>
    <property type="match status" value="2"/>
</dbReference>
<dbReference type="GO" id="GO:0043565">
    <property type="term" value="F:sequence-specific DNA binding"/>
    <property type="evidence" value="ECO:0007669"/>
    <property type="project" value="InterPro"/>
</dbReference>
<evidence type="ECO:0000313" key="7">
    <source>
        <dbReference type="Proteomes" id="UP000282985"/>
    </source>
</evidence>
<name>A0A434AYF9_9BACT</name>
<dbReference type="SUPFAM" id="SSF63829">
    <property type="entry name" value="Calcium-dependent phosphotriesterase"/>
    <property type="match status" value="1"/>
</dbReference>
<dbReference type="PANTHER" id="PTHR43280">
    <property type="entry name" value="ARAC-FAMILY TRANSCRIPTIONAL REGULATOR"/>
    <property type="match status" value="1"/>
</dbReference>
<dbReference type="InterPro" id="IPR013783">
    <property type="entry name" value="Ig-like_fold"/>
</dbReference>
<evidence type="ECO:0000256" key="4">
    <source>
        <dbReference type="SAM" id="Phobius"/>
    </source>
</evidence>
<keyword evidence="4" id="KW-0472">Membrane</keyword>
<keyword evidence="4" id="KW-1133">Transmembrane helix</keyword>
<evidence type="ECO:0000256" key="2">
    <source>
        <dbReference type="ARBA" id="ARBA00023125"/>
    </source>
</evidence>
<keyword evidence="2" id="KW-0238">DNA-binding</keyword>
<dbReference type="InterPro" id="IPR020449">
    <property type="entry name" value="Tscrpt_reg_AraC-type_HTH"/>
</dbReference>
<dbReference type="InterPro" id="IPR011110">
    <property type="entry name" value="Reg_prop"/>
</dbReference>
<dbReference type="PANTHER" id="PTHR43280:SF2">
    <property type="entry name" value="HTH-TYPE TRANSCRIPTIONAL REGULATOR EXSA"/>
    <property type="match status" value="1"/>
</dbReference>
<dbReference type="OrthoDB" id="681130at2"/>
<dbReference type="PRINTS" id="PR00032">
    <property type="entry name" value="HTHARAC"/>
</dbReference>
<keyword evidence="3" id="KW-0804">Transcription</keyword>
<dbReference type="InterPro" id="IPR018062">
    <property type="entry name" value="HTH_AraC-typ_CS"/>
</dbReference>
<feature type="transmembrane region" description="Helical" evidence="4">
    <location>
        <begin position="34"/>
        <end position="55"/>
    </location>
</feature>
<evidence type="ECO:0000259" key="5">
    <source>
        <dbReference type="PROSITE" id="PS01124"/>
    </source>
</evidence>
<evidence type="ECO:0000256" key="3">
    <source>
        <dbReference type="ARBA" id="ARBA00023163"/>
    </source>
</evidence>
<evidence type="ECO:0000256" key="1">
    <source>
        <dbReference type="ARBA" id="ARBA00023015"/>
    </source>
</evidence>
<dbReference type="EMBL" id="RJJX01000002">
    <property type="protein sequence ID" value="RUT79596.1"/>
    <property type="molecule type" value="Genomic_DNA"/>
</dbReference>
<organism evidence="6 7">
    <name type="scientific">Ancylomarina longa</name>
    <dbReference type="NCBI Taxonomy" id="2487017"/>
    <lineage>
        <taxon>Bacteria</taxon>
        <taxon>Pseudomonadati</taxon>
        <taxon>Bacteroidota</taxon>
        <taxon>Bacteroidia</taxon>
        <taxon>Marinilabiliales</taxon>
        <taxon>Marinifilaceae</taxon>
        <taxon>Ancylomarina</taxon>
    </lineage>
</organism>
<dbReference type="SUPFAM" id="SSF46689">
    <property type="entry name" value="Homeodomain-like"/>
    <property type="match status" value="1"/>
</dbReference>
<dbReference type="InterPro" id="IPR009057">
    <property type="entry name" value="Homeodomain-like_sf"/>
</dbReference>
<dbReference type="InterPro" id="IPR015943">
    <property type="entry name" value="WD40/YVTN_repeat-like_dom_sf"/>
</dbReference>
<dbReference type="Gene3D" id="2.60.40.10">
    <property type="entry name" value="Immunoglobulins"/>
    <property type="match status" value="1"/>
</dbReference>
<evidence type="ECO:0000313" key="6">
    <source>
        <dbReference type="EMBL" id="RUT79596.1"/>
    </source>
</evidence>
<dbReference type="Pfam" id="PF12833">
    <property type="entry name" value="HTH_18"/>
    <property type="match status" value="1"/>
</dbReference>
<dbReference type="PROSITE" id="PS00041">
    <property type="entry name" value="HTH_ARAC_FAMILY_1"/>
    <property type="match status" value="1"/>
</dbReference>
<proteinExistence type="predicted"/>
<gene>
    <name evidence="6" type="ORF">DLK05_02580</name>
</gene>
<dbReference type="SMART" id="SM00342">
    <property type="entry name" value="HTH_ARAC"/>
    <property type="match status" value="1"/>
</dbReference>
<dbReference type="InterPro" id="IPR011047">
    <property type="entry name" value="Quinoprotein_ADH-like_sf"/>
</dbReference>
<accession>A0A434AYF9</accession>
<dbReference type="Gene3D" id="1.10.10.60">
    <property type="entry name" value="Homeodomain-like"/>
    <property type="match status" value="1"/>
</dbReference>
<feature type="domain" description="HTH araC/xylS-type" evidence="5">
    <location>
        <begin position="802"/>
        <end position="901"/>
    </location>
</feature>
<dbReference type="InterPro" id="IPR011123">
    <property type="entry name" value="Y_Y_Y"/>
</dbReference>
<keyword evidence="7" id="KW-1185">Reference proteome</keyword>
<dbReference type="PROSITE" id="PS01124">
    <property type="entry name" value="HTH_ARAC_FAMILY_2"/>
    <property type="match status" value="1"/>
</dbReference>
<sequence>MRYKIGSYNVGDWEPFLFFLSLDFRKRIRMHRRIVTYIVVYLFICSSELQATQYFQKLSKFTTEHGVANNTILSLFQDSCGMMWIGTYEGLCSYNGSEFISYPVTDSLMGYAIHFIDRIDNKQLILGTDKGNLLFSVHDRSFTPLFFSNQGSASVSALFRINNRAFIGTQSGIYEYEPQTHTAIIRDNHSISCKQISPEGKICLGSEEQGIWEAKLKDSVLSLSPVYPELQKEKVLSIQFKSDGTPVVLTEKGLWLQQNKKFNLEIRGSFSSLILSQQNEILLGTHGDFIQQVYQRGSKFVLKDYISRDNEILNDYYDAQINVLFRDLSGALWIGTNRAGLDKIDRKKITFNKYKSTIQSSEPEAGYINALAQGEDGNIWIGTSGKGLHYLDEKKKELIPVTISGVRSDSLFIEAILQYQNTLYIGTRFKGIITAKYSSKDFSKLYASGRLFSSEVGLEKEDYIYALKRFDEKLYICSSKGTFVYGFDDQIMVKIDSIPSINVKLDSLSNIWILSSYMELYHNQKKIELGMEVSDFYFGDNNDVWAATSKGLALINDENTKPHFYNPPEKVIEFTSIGKDKEGQFWLGSRMGIYRFDPQSKLFADYQIPGGSKANSFNHAKLLHSFSGEFYWGSNDGVVSIIPSANSYLPKPLFEVIQGKHDNPSVFEVYNYSFNHQAENGIAYRFSHPDSSWKYLSGNHSVLDFSSLGKGSYQLDISAVNADGIMNKDYKSFQFQIKNSLNANITLWFIFLIILTGGSLWYWRTRQMLLSHVAGEEDESISLPETPEDKIHKEWMKDDFMQKAILIIEDNLSNNSYGVNELYAGMQMSKSNFYRKLKTITDLSPNELIRFIRLWKSSKLLVESKLSVNEIAYDVGFNSPSYFTRCFKQQFGIAPSEYKEHYDTYCCKPA</sequence>
<feature type="transmembrane region" description="Helical" evidence="4">
    <location>
        <begin position="745"/>
        <end position="763"/>
    </location>
</feature>
<dbReference type="InterPro" id="IPR018060">
    <property type="entry name" value="HTH_AraC"/>
</dbReference>
<protein>
    <submittedName>
        <fullName evidence="6">Helix-turn-helix domain-containing protein</fullName>
    </submittedName>
</protein>
<keyword evidence="1" id="KW-0805">Transcription regulation</keyword>